<keyword evidence="2" id="KW-0732">Signal</keyword>
<proteinExistence type="predicted"/>
<evidence type="ECO:0008006" key="5">
    <source>
        <dbReference type="Google" id="ProtNLM"/>
    </source>
</evidence>
<name>A0A931DN61_9ACTN</name>
<dbReference type="PROSITE" id="PS51257">
    <property type="entry name" value="PROKAR_LIPOPROTEIN"/>
    <property type="match status" value="1"/>
</dbReference>
<dbReference type="AlphaFoldDB" id="A0A931DN61"/>
<feature type="compositionally biased region" description="Low complexity" evidence="1">
    <location>
        <begin position="38"/>
        <end position="54"/>
    </location>
</feature>
<dbReference type="EMBL" id="JADOUA010000001">
    <property type="protein sequence ID" value="MBG6093025.1"/>
    <property type="molecule type" value="Genomic_DNA"/>
</dbReference>
<feature type="region of interest" description="Disordered" evidence="1">
    <location>
        <begin position="38"/>
        <end position="136"/>
    </location>
</feature>
<reference evidence="3" key="1">
    <citation type="submission" date="2020-11" db="EMBL/GenBank/DDBJ databases">
        <title>Sequencing the genomes of 1000 actinobacteria strains.</title>
        <authorList>
            <person name="Klenk H.-P."/>
        </authorList>
    </citation>
    <scope>NUCLEOTIDE SEQUENCE</scope>
    <source>
        <strain evidence="3">DSM 43175</strain>
    </source>
</reference>
<evidence type="ECO:0000313" key="4">
    <source>
        <dbReference type="Proteomes" id="UP000614047"/>
    </source>
</evidence>
<feature type="compositionally biased region" description="Pro residues" evidence="1">
    <location>
        <begin position="125"/>
        <end position="134"/>
    </location>
</feature>
<evidence type="ECO:0000313" key="3">
    <source>
        <dbReference type="EMBL" id="MBG6093025.1"/>
    </source>
</evidence>
<protein>
    <recommendedName>
        <fullName evidence="5">Lipoprotein</fullName>
    </recommendedName>
</protein>
<feature type="chain" id="PRO_5038624017" description="Lipoprotein" evidence="2">
    <location>
        <begin position="19"/>
        <end position="143"/>
    </location>
</feature>
<organism evidence="3 4">
    <name type="scientific">Actinomadura viridis</name>
    <dbReference type="NCBI Taxonomy" id="58110"/>
    <lineage>
        <taxon>Bacteria</taxon>
        <taxon>Bacillati</taxon>
        <taxon>Actinomycetota</taxon>
        <taxon>Actinomycetes</taxon>
        <taxon>Streptosporangiales</taxon>
        <taxon>Thermomonosporaceae</taxon>
        <taxon>Actinomadura</taxon>
    </lineage>
</organism>
<keyword evidence="4" id="KW-1185">Reference proteome</keyword>
<accession>A0A931DN61</accession>
<comment type="caution">
    <text evidence="3">The sequence shown here is derived from an EMBL/GenBank/DDBJ whole genome shotgun (WGS) entry which is preliminary data.</text>
</comment>
<feature type="compositionally biased region" description="Low complexity" evidence="1">
    <location>
        <begin position="88"/>
        <end position="124"/>
    </location>
</feature>
<sequence>MRSRPAWSLLRLALSALAAVLAAGCLLQVGKSAGAIDGAMSSMSSMSSKDSSAAEAHQAGVPQGAPDRPSSPDDENGRGHCAKQGLSAQAAIAPAAEPAKAPLTLVAPVTADGTPAPGTGGPVPRSGPAPPPPDLRALCVLRI</sequence>
<evidence type="ECO:0000256" key="1">
    <source>
        <dbReference type="SAM" id="MobiDB-lite"/>
    </source>
</evidence>
<dbReference type="Proteomes" id="UP000614047">
    <property type="component" value="Unassembled WGS sequence"/>
</dbReference>
<gene>
    <name evidence="3" type="ORF">IW256_007138</name>
</gene>
<feature type="signal peptide" evidence="2">
    <location>
        <begin position="1"/>
        <end position="18"/>
    </location>
</feature>
<dbReference type="RefSeq" id="WP_197015133.1">
    <property type="nucleotide sequence ID" value="NZ_BAABES010000018.1"/>
</dbReference>
<evidence type="ECO:0000256" key="2">
    <source>
        <dbReference type="SAM" id="SignalP"/>
    </source>
</evidence>